<feature type="region of interest" description="Disordered" evidence="1">
    <location>
        <begin position="1224"/>
        <end position="1247"/>
    </location>
</feature>
<gene>
    <name evidence="3" type="primary">LOC128202162</name>
</gene>
<accession>A0ABM3N152</accession>
<feature type="compositionally biased region" description="Basic and acidic residues" evidence="1">
    <location>
        <begin position="1376"/>
        <end position="1400"/>
    </location>
</feature>
<evidence type="ECO:0000313" key="2">
    <source>
        <dbReference type="Proteomes" id="UP001652740"/>
    </source>
</evidence>
<dbReference type="Proteomes" id="UP001652740">
    <property type="component" value="Unplaced"/>
</dbReference>
<evidence type="ECO:0000313" key="3">
    <source>
        <dbReference type="RefSeq" id="XP_052757308.1"/>
    </source>
</evidence>
<protein>
    <submittedName>
        <fullName evidence="3">Uncharacterized protein LOC128202162 isoform X1</fullName>
    </submittedName>
</protein>
<feature type="region of interest" description="Disordered" evidence="1">
    <location>
        <begin position="1310"/>
        <end position="1345"/>
    </location>
</feature>
<dbReference type="RefSeq" id="XP_052757308.1">
    <property type="nucleotide sequence ID" value="XM_052901348.1"/>
</dbReference>
<feature type="compositionally biased region" description="Basic and acidic residues" evidence="1">
    <location>
        <begin position="1233"/>
        <end position="1242"/>
    </location>
</feature>
<feature type="compositionally biased region" description="Polar residues" evidence="1">
    <location>
        <begin position="1335"/>
        <end position="1345"/>
    </location>
</feature>
<organism evidence="2 3">
    <name type="scientific">Galleria mellonella</name>
    <name type="common">Greater wax moth</name>
    <dbReference type="NCBI Taxonomy" id="7137"/>
    <lineage>
        <taxon>Eukaryota</taxon>
        <taxon>Metazoa</taxon>
        <taxon>Ecdysozoa</taxon>
        <taxon>Arthropoda</taxon>
        <taxon>Hexapoda</taxon>
        <taxon>Insecta</taxon>
        <taxon>Pterygota</taxon>
        <taxon>Neoptera</taxon>
        <taxon>Endopterygota</taxon>
        <taxon>Lepidoptera</taxon>
        <taxon>Glossata</taxon>
        <taxon>Ditrysia</taxon>
        <taxon>Pyraloidea</taxon>
        <taxon>Pyralidae</taxon>
        <taxon>Galleriinae</taxon>
        <taxon>Galleria</taxon>
    </lineage>
</organism>
<proteinExistence type="predicted"/>
<keyword evidence="2" id="KW-1185">Reference proteome</keyword>
<dbReference type="GeneID" id="128202162"/>
<feature type="compositionally biased region" description="Polar residues" evidence="1">
    <location>
        <begin position="1310"/>
        <end position="1328"/>
    </location>
</feature>
<reference evidence="3" key="1">
    <citation type="submission" date="2025-08" db="UniProtKB">
        <authorList>
            <consortium name="RefSeq"/>
        </authorList>
    </citation>
    <scope>IDENTIFICATION</scope>
    <source>
        <tissue evidence="3">Whole larvae</tissue>
    </source>
</reference>
<sequence length="1445" mass="164602">MEANDFITKLKADGTEKDLCDLDKVFVDYKAILEKLSANDRGPFSLNVLCILCRNLDKVPSWRDKIDDKLLLTLSIDCVRETRVLDRPGHVKTLACIYHIHRHVIRKKSQVPPQLVLKISMMPFECDSETLLNEYFKTYWSIVADRLTYIEYLKSKKAPIVKLLPKLTEDIMKVIQIYDTAQYCINILVFLVKKLHSLYSDDCPKDLNGVYGQIFDRFAKKNDLKSFKKLTDREVMDLYIKLNECLYTIVDNLSRMNFEESVLGNVVRTCIMFLGHRPDIFHCLQTFYLNSFCNIFHYTKNPTYIETIFNSLLLSCESTEKLGYGKAMYATYPFLNQLLRLHIEYLVNNKKKWTDHFTEQSQIYCLNFTLLLMEKSRKTIQSVKCENCKVQSGVHDALRLSFLTKHFVTMSVDQGININNILPTYYQVIVEQHNMLSELCSLNCSNHHKCFRKLQTDVHNTAIVLNKAQYYEYSIKLFNTYLKHEISCFKNEIELKNISRALYNKSICELDCKMYEEALKDTFLSLVFAQPDGVSSDKYLSLAMDIKAKALKNADEDDDDQDTLQLMSVLEACKMCVDNSVYGNLKPFLAPLQFSTLLRHEFSMYAKLWPSVVPIAGVWRSLNDLAKGQHPAWLTSEDTEVLQWTLYEVMMETPTVVRLIHSQYYRDIVTDVLDRMDRTPGSSTKLKMAHATILYLKAEYDLAEASQKYGWKDAEPSMDPDQLQSVRTLSQEHEALQRAIQSVEMWMGVHTFSDISSWETARPVLAVAQVCTMQLLQSRQPAPALQLALLCCALADTLADRSAYLRNAGIILYHAAKPNSYIAQLLATATKYCADLVKVKETLDTSLIFICDAAIYYTRCGRLGTAAKLVQYAQAQVLSAYERYGDINLDLSVGRLLEAQCKMGISAPLSTTTAVQRHYLAFNSAGGTWSARRLNGLICRYQCGVASVGAVGAAAARGRPGAAAAAVLPSAGAALRGLLHAARADTHRALDTQVIIDNRLKIILGLQPSSVQPPQIQPQKQLHFTPKQNIETMLENMTFKKTQTSPTLPCISVPSFNTPDFLKHVACRCFACQHPYSYIIASCTAALEASMYFRANETDIARNYFDGALNCFKLAETKLNELLQSYRCKYEKFIVDIVESNLMEEFNRFQVRNLIEAAYFELSLKNYEKADEYVVRIHEVMQEVDKFDGFLRNDVMNLMIASAQLRKVTKKPVETGLEAELESLKLSPSNEVEPPKTPETKPKKPPKMTRIVVKDEEILKKRKVIKLNLDETDEKEQVTTKNSNKKEQFKIPVPVIRTRHVLESITPRNTRSKPTVVVTQPSEETNTPAPDKSNTEFFTPDSTPDQFFTPMTSVKTYSKQTLRHNIVKKLETEFSTPKTDKTDKPKSTISPEKEKLDLPKTVRASRSKVDSKKSLKRATSPGKLEKSSNTRSLRKPVSYRIPEAN</sequence>
<evidence type="ECO:0000256" key="1">
    <source>
        <dbReference type="SAM" id="MobiDB-lite"/>
    </source>
</evidence>
<name>A0ABM3N152_GALME</name>
<feature type="region of interest" description="Disordered" evidence="1">
    <location>
        <begin position="1376"/>
        <end position="1445"/>
    </location>
</feature>